<keyword evidence="3" id="KW-1185">Reference proteome</keyword>
<protein>
    <recommendedName>
        <fullName evidence="1">Retrovirus-related Pol polyprotein from transposon TNT 1-94-like beta-barrel domain-containing protein</fullName>
    </recommendedName>
</protein>
<evidence type="ECO:0000313" key="2">
    <source>
        <dbReference type="EMBL" id="TYG62130.1"/>
    </source>
</evidence>
<evidence type="ECO:0000313" key="3">
    <source>
        <dbReference type="Proteomes" id="UP000323506"/>
    </source>
</evidence>
<accession>A0A5D2C0F7</accession>
<dbReference type="EMBL" id="CM017707">
    <property type="protein sequence ID" value="TYG62130.1"/>
    <property type="molecule type" value="Genomic_DNA"/>
</dbReference>
<feature type="domain" description="Retrovirus-related Pol polyprotein from transposon TNT 1-94-like beta-barrel" evidence="1">
    <location>
        <begin position="4"/>
        <end position="65"/>
    </location>
</feature>
<evidence type="ECO:0000259" key="1">
    <source>
        <dbReference type="Pfam" id="PF22936"/>
    </source>
</evidence>
<name>A0A5D2C0F7_GOSDA</name>
<dbReference type="AlphaFoldDB" id="A0A5D2C0F7"/>
<reference evidence="2 3" key="1">
    <citation type="submission" date="2019-06" db="EMBL/GenBank/DDBJ databases">
        <title>WGS assembly of Gossypium darwinii.</title>
        <authorList>
            <person name="Chen Z.J."/>
            <person name="Sreedasyam A."/>
            <person name="Ando A."/>
            <person name="Song Q."/>
            <person name="De L."/>
            <person name="Hulse-Kemp A."/>
            <person name="Ding M."/>
            <person name="Ye W."/>
            <person name="Kirkbride R."/>
            <person name="Jenkins J."/>
            <person name="Plott C."/>
            <person name="Lovell J."/>
            <person name="Lin Y.-M."/>
            <person name="Vaughn R."/>
            <person name="Liu B."/>
            <person name="Li W."/>
            <person name="Simpson S."/>
            <person name="Scheffler B."/>
            <person name="Saski C."/>
            <person name="Grover C."/>
            <person name="Hu G."/>
            <person name="Conover J."/>
            <person name="Carlson J."/>
            <person name="Shu S."/>
            <person name="Boston L."/>
            <person name="Williams M."/>
            <person name="Peterson D."/>
            <person name="Mcgee K."/>
            <person name="Jones D."/>
            <person name="Wendel J."/>
            <person name="Stelly D."/>
            <person name="Grimwood J."/>
            <person name="Schmutz J."/>
        </authorList>
    </citation>
    <scope>NUCLEOTIDE SEQUENCE [LARGE SCALE GENOMIC DNA]</scope>
    <source>
        <strain evidence="2">1808015.09</strain>
    </source>
</reference>
<dbReference type="Pfam" id="PF22936">
    <property type="entry name" value="Pol_BBD"/>
    <property type="match status" value="1"/>
</dbReference>
<organism evidence="2 3">
    <name type="scientific">Gossypium darwinii</name>
    <name type="common">Darwin's cotton</name>
    <name type="synonym">Gossypium barbadense var. darwinii</name>
    <dbReference type="NCBI Taxonomy" id="34276"/>
    <lineage>
        <taxon>Eukaryota</taxon>
        <taxon>Viridiplantae</taxon>
        <taxon>Streptophyta</taxon>
        <taxon>Embryophyta</taxon>
        <taxon>Tracheophyta</taxon>
        <taxon>Spermatophyta</taxon>
        <taxon>Magnoliopsida</taxon>
        <taxon>eudicotyledons</taxon>
        <taxon>Gunneridae</taxon>
        <taxon>Pentapetalae</taxon>
        <taxon>rosids</taxon>
        <taxon>malvids</taxon>
        <taxon>Malvales</taxon>
        <taxon>Malvaceae</taxon>
        <taxon>Malvoideae</taxon>
        <taxon>Gossypium</taxon>
    </lineage>
</organism>
<dbReference type="InterPro" id="IPR054722">
    <property type="entry name" value="PolX-like_BBD"/>
</dbReference>
<proteinExistence type="predicted"/>
<sequence length="102" mass="10938">MIGSNKSLFNCTTCPSKDSVQLADGSLTSISGIGSIVYTLNITLPSVLHVPKFSINILSVSTITKALNCNLEFFPDHSVFQDLQTGKTIGSGKFCDGFYLLD</sequence>
<gene>
    <name evidence="2" type="ORF">ES288_D07G203300v1</name>
</gene>
<dbReference type="Proteomes" id="UP000323506">
    <property type="component" value="Chromosome D07"/>
</dbReference>